<feature type="domain" description="N-acetylmuramidase" evidence="1">
    <location>
        <begin position="127"/>
        <end position="294"/>
    </location>
</feature>
<dbReference type="RefSeq" id="WP_170882133.1">
    <property type="nucleotide sequence ID" value="NZ_JABEYA020000001.1"/>
</dbReference>
<organism evidence="2 3">
    <name type="scientific">Vibrio ostreicida</name>
    <dbReference type="NCBI Taxonomy" id="526588"/>
    <lineage>
        <taxon>Bacteria</taxon>
        <taxon>Pseudomonadati</taxon>
        <taxon>Pseudomonadota</taxon>
        <taxon>Gammaproteobacteria</taxon>
        <taxon>Vibrionales</taxon>
        <taxon>Vibrionaceae</taxon>
        <taxon>Vibrio</taxon>
    </lineage>
</organism>
<proteinExistence type="predicted"/>
<comment type="caution">
    <text evidence="2">The sequence shown here is derived from an EMBL/GenBank/DDBJ whole genome shotgun (WGS) entry which is preliminary data.</text>
</comment>
<gene>
    <name evidence="2" type="ORF">QWZ16_12825</name>
</gene>
<dbReference type="Pfam" id="PF11860">
    <property type="entry name" value="Muramidase"/>
    <property type="match status" value="1"/>
</dbReference>
<evidence type="ECO:0000259" key="1">
    <source>
        <dbReference type="Pfam" id="PF11860"/>
    </source>
</evidence>
<name>A0ABT8BVA6_9VIBR</name>
<dbReference type="Proteomes" id="UP001238540">
    <property type="component" value="Unassembled WGS sequence"/>
</dbReference>
<reference evidence="3" key="1">
    <citation type="journal article" date="2019" name="Int. J. Syst. Evol. Microbiol.">
        <title>The Global Catalogue of Microorganisms (GCM) 10K type strain sequencing project: providing services to taxonomists for standard genome sequencing and annotation.</title>
        <authorList>
            <consortium name="The Broad Institute Genomics Platform"/>
            <consortium name="The Broad Institute Genome Sequencing Center for Infectious Disease"/>
            <person name="Wu L."/>
            <person name="Ma J."/>
        </authorList>
    </citation>
    <scope>NUCLEOTIDE SEQUENCE [LARGE SCALE GENOMIC DNA]</scope>
    <source>
        <strain evidence="3">CECT 7398</strain>
    </source>
</reference>
<dbReference type="InterPro" id="IPR024408">
    <property type="entry name" value="Muramidase"/>
</dbReference>
<protein>
    <submittedName>
        <fullName evidence="2">N-acetylmuramidase family protein</fullName>
    </submittedName>
</protein>
<evidence type="ECO:0000313" key="2">
    <source>
        <dbReference type="EMBL" id="MDN3610588.1"/>
    </source>
</evidence>
<sequence>MKNVKLDASVGASGNNHSEDVLAIQKALNTISDSLGFKLPLKEDGKIIENHTESPTCRAIGDFQVKVLGFQTPDYRIDAGGKSHYALEKACANSSGTRSSLFLPLIEPTTGLEAIDFKHAAMELDCDVAAIKAVSAVESASSGFFPSGLPAILFEAHIFSQYSQRRFDDSHPNISSKKWDRTLYVGGGKEYDRLQRAMALDRSAALMSASYGRYQIMGFNYKAAGYEDVEAFVRDMFLAESNHLKAFVCFIKANAKLHRAITLLDWASFARYYNGPAYAENRYDDKLQAAYDTFNAQ</sequence>
<evidence type="ECO:0000313" key="3">
    <source>
        <dbReference type="Proteomes" id="UP001238540"/>
    </source>
</evidence>
<accession>A0ABT8BVA6</accession>
<keyword evidence="3" id="KW-1185">Reference proteome</keyword>
<dbReference type="EMBL" id="JAUFQC010000001">
    <property type="protein sequence ID" value="MDN3610588.1"/>
    <property type="molecule type" value="Genomic_DNA"/>
</dbReference>